<comment type="caution">
    <text evidence="2">The sequence shown here is derived from an EMBL/GenBank/DDBJ whole genome shotgun (WGS) entry which is preliminary data.</text>
</comment>
<sequence>MMNKHTIAFYNLENLFDVKDDPYTLDDDFLPWGKKFWTKKRYRKKISKLANTIKSIGDENSGNPPILVGVAEVENAKVLEDLIESQPLQACKYNYVHYDSPDERGIDVALLVNEEVFKIEETNAIPINIVEENGIKDYTRDALYVNGYIGNEKVHVLVMHWPSRRDGVELTSHKRIQAAQQINLFIKNNIDIGLKDKIVLMGDFNDNPTDESLKKYLVTEEFFNPFLSIVRPNKGSLNYRGEWFLFDQIIISHNFFRPNNNMLKFDKAGIFNDLSLKEWKGKHKGKPFRTFKGKKYMGGVSDHFPVYICITST</sequence>
<dbReference type="SUPFAM" id="SSF56219">
    <property type="entry name" value="DNase I-like"/>
    <property type="match status" value="1"/>
</dbReference>
<evidence type="ECO:0000259" key="1">
    <source>
        <dbReference type="Pfam" id="PF19580"/>
    </source>
</evidence>
<dbReference type="PANTHER" id="PTHR42834:SF1">
    <property type="entry name" value="ENDONUCLEASE_EXONUCLEASE_PHOSPHATASE FAMILY PROTEIN (AFU_ORTHOLOGUE AFUA_3G09210)"/>
    <property type="match status" value="1"/>
</dbReference>
<dbReference type="InterPro" id="IPR036691">
    <property type="entry name" value="Endo/exonu/phosph_ase_sf"/>
</dbReference>
<protein>
    <submittedName>
        <fullName evidence="2">Endonuclease</fullName>
    </submittedName>
</protein>
<dbReference type="Pfam" id="PF19580">
    <property type="entry name" value="Exo_endo_phos_3"/>
    <property type="match status" value="1"/>
</dbReference>
<proteinExistence type="predicted"/>
<dbReference type="Proteomes" id="UP001596997">
    <property type="component" value="Unassembled WGS sequence"/>
</dbReference>
<dbReference type="EMBL" id="JBHTJM010000009">
    <property type="protein sequence ID" value="MFD0964557.1"/>
    <property type="molecule type" value="Genomic_DNA"/>
</dbReference>
<dbReference type="Gene3D" id="3.60.10.10">
    <property type="entry name" value="Endonuclease/exonuclease/phosphatase"/>
    <property type="match status" value="1"/>
</dbReference>
<dbReference type="InterPro" id="IPR005135">
    <property type="entry name" value="Endo/exonuclease/phosphatase"/>
</dbReference>
<evidence type="ECO:0000313" key="2">
    <source>
        <dbReference type="EMBL" id="MFD0964557.1"/>
    </source>
</evidence>
<reference evidence="3" key="1">
    <citation type="journal article" date="2019" name="Int. J. Syst. Evol. Microbiol.">
        <title>The Global Catalogue of Microorganisms (GCM) 10K type strain sequencing project: providing services to taxonomists for standard genome sequencing and annotation.</title>
        <authorList>
            <consortium name="The Broad Institute Genomics Platform"/>
            <consortium name="The Broad Institute Genome Sequencing Center for Infectious Disease"/>
            <person name="Wu L."/>
            <person name="Ma J."/>
        </authorList>
    </citation>
    <scope>NUCLEOTIDE SEQUENCE [LARGE SCALE GENOMIC DNA]</scope>
    <source>
        <strain evidence="3">CCUG 62114</strain>
    </source>
</reference>
<dbReference type="RefSeq" id="WP_377716100.1">
    <property type="nucleotide sequence ID" value="NZ_JBHTJM010000009.1"/>
</dbReference>
<accession>A0ABW3I4J7</accession>
<name>A0ABW3I4J7_9FLAO</name>
<keyword evidence="2" id="KW-0378">Hydrolase</keyword>
<evidence type="ECO:0000313" key="3">
    <source>
        <dbReference type="Proteomes" id="UP001596997"/>
    </source>
</evidence>
<dbReference type="GO" id="GO:0004519">
    <property type="term" value="F:endonuclease activity"/>
    <property type="evidence" value="ECO:0007669"/>
    <property type="project" value="UniProtKB-KW"/>
</dbReference>
<feature type="domain" description="Endonuclease/exonuclease/phosphatase" evidence="1">
    <location>
        <begin position="6"/>
        <end position="310"/>
    </location>
</feature>
<dbReference type="PANTHER" id="PTHR42834">
    <property type="entry name" value="ENDONUCLEASE/EXONUCLEASE/PHOSPHATASE FAMILY PROTEIN (AFU_ORTHOLOGUE AFUA_3G09210)"/>
    <property type="match status" value="1"/>
</dbReference>
<keyword evidence="2" id="KW-0255">Endonuclease</keyword>
<organism evidence="2 3">
    <name type="scientific">Pseudofulvibacter geojedonensis</name>
    <dbReference type="NCBI Taxonomy" id="1123758"/>
    <lineage>
        <taxon>Bacteria</taxon>
        <taxon>Pseudomonadati</taxon>
        <taxon>Bacteroidota</taxon>
        <taxon>Flavobacteriia</taxon>
        <taxon>Flavobacteriales</taxon>
        <taxon>Flavobacteriaceae</taxon>
        <taxon>Pseudofulvibacter</taxon>
    </lineage>
</organism>
<keyword evidence="3" id="KW-1185">Reference proteome</keyword>
<keyword evidence="2" id="KW-0540">Nuclease</keyword>
<gene>
    <name evidence="2" type="ORF">ACFQ1O_11135</name>
</gene>